<sequence>MDRNPYVFGVVLDYLRTGKLLIPPVVSSEQVELELKHWKLHNNLANSLPTDVLERIFSFLPYEHRILELTRVCKKWRRIVLLEKPEVLVTYTTGSDTDEKKGKVGEESNSKAVLAVTSGLPPAKKPNLLNIDPPQVATKGIRVAVNGNEDQLIAFCRTEHMKKVLAAFWKSLGFTFNAHITAMTGATHHLVNVHLRNSDNEESFFKPLGELQGLQVLNLSNCPNITPRFLSALASAGTLRSLDIEGCPHLNGDADVVAEFEYLERLPMLESFAWRDGRQDSQSTSAFFHALRTCVSLKRLYVEAPLNLDTEDNCFELMCKNLTNLEDVEFDTEEFDPAVEILGALQQLKNLKRLQCDIFMENNATLENALLTALSNLPKLERFGTIHCGSRRFWDHFPTLPNLKSVSTYTYQPRKNLLQAIVNTISCRLKSLEVFRIVLENCHKVEEEEQKICMKALVQELTPLQSLKQIDVTGYHITSDLTEHPREQVRQALVKALPKTTISALGSCTDRVHPDEFW</sequence>
<dbReference type="GeneID" id="25908371"/>
<evidence type="ECO:0000313" key="3">
    <source>
        <dbReference type="Proteomes" id="UP000054560"/>
    </source>
</evidence>
<dbReference type="InterPro" id="IPR032675">
    <property type="entry name" value="LRR_dom_sf"/>
</dbReference>
<dbReference type="Pfam" id="PF02214">
    <property type="entry name" value="BTB_2"/>
    <property type="match status" value="1"/>
</dbReference>
<dbReference type="GO" id="GO:0051260">
    <property type="term" value="P:protein homooligomerization"/>
    <property type="evidence" value="ECO:0007669"/>
    <property type="project" value="InterPro"/>
</dbReference>
<dbReference type="AlphaFoldDB" id="A0A0L0FSJ3"/>
<dbReference type="RefSeq" id="XP_014153642.1">
    <property type="nucleotide sequence ID" value="XM_014298167.1"/>
</dbReference>
<name>A0A0L0FSJ3_9EUKA</name>
<dbReference type="InterPro" id="IPR001810">
    <property type="entry name" value="F-box_dom"/>
</dbReference>
<dbReference type="PROSITE" id="PS50181">
    <property type="entry name" value="FBOX"/>
    <property type="match status" value="1"/>
</dbReference>
<dbReference type="SUPFAM" id="SSF81383">
    <property type="entry name" value="F-box domain"/>
    <property type="match status" value="1"/>
</dbReference>
<dbReference type="InterPro" id="IPR003131">
    <property type="entry name" value="T1-type_BTB"/>
</dbReference>
<dbReference type="SUPFAM" id="SSF54695">
    <property type="entry name" value="POZ domain"/>
    <property type="match status" value="1"/>
</dbReference>
<dbReference type="PANTHER" id="PTHR16134:SF119">
    <property type="entry name" value="AT02038P-RELATED"/>
    <property type="match status" value="1"/>
</dbReference>
<dbReference type="InterPro" id="IPR011333">
    <property type="entry name" value="SKP1/BTB/POZ_sf"/>
</dbReference>
<evidence type="ECO:0000259" key="1">
    <source>
        <dbReference type="PROSITE" id="PS50181"/>
    </source>
</evidence>
<protein>
    <recommendedName>
        <fullName evidence="1">F-box domain-containing protein</fullName>
    </recommendedName>
</protein>
<dbReference type="EMBL" id="KQ242252">
    <property type="protein sequence ID" value="KNC79740.1"/>
    <property type="molecule type" value="Genomic_DNA"/>
</dbReference>
<dbReference type="Proteomes" id="UP000054560">
    <property type="component" value="Unassembled WGS sequence"/>
</dbReference>
<organism evidence="2 3">
    <name type="scientific">Sphaeroforma arctica JP610</name>
    <dbReference type="NCBI Taxonomy" id="667725"/>
    <lineage>
        <taxon>Eukaryota</taxon>
        <taxon>Ichthyosporea</taxon>
        <taxon>Ichthyophonida</taxon>
        <taxon>Sphaeroforma</taxon>
    </lineage>
</organism>
<keyword evidence="3" id="KW-1185">Reference proteome</keyword>
<evidence type="ECO:0000313" key="2">
    <source>
        <dbReference type="EMBL" id="KNC79740.1"/>
    </source>
</evidence>
<feature type="domain" description="F-box" evidence="1">
    <location>
        <begin position="42"/>
        <end position="80"/>
    </location>
</feature>
<dbReference type="InterPro" id="IPR036047">
    <property type="entry name" value="F-box-like_dom_sf"/>
</dbReference>
<dbReference type="Gene3D" id="1.20.1280.50">
    <property type="match status" value="1"/>
</dbReference>
<gene>
    <name evidence="2" type="ORF">SARC_07867</name>
</gene>
<accession>A0A0L0FSJ3</accession>
<proteinExistence type="predicted"/>
<dbReference type="SMART" id="SM00256">
    <property type="entry name" value="FBOX"/>
    <property type="match status" value="1"/>
</dbReference>
<dbReference type="OrthoDB" id="10025005at2759"/>
<dbReference type="Pfam" id="PF12937">
    <property type="entry name" value="F-box-like"/>
    <property type="match status" value="1"/>
</dbReference>
<dbReference type="SUPFAM" id="SSF52047">
    <property type="entry name" value="RNI-like"/>
    <property type="match status" value="1"/>
</dbReference>
<dbReference type="Gene3D" id="3.80.10.10">
    <property type="entry name" value="Ribonuclease Inhibitor"/>
    <property type="match status" value="1"/>
</dbReference>
<dbReference type="PANTHER" id="PTHR16134">
    <property type="entry name" value="F-BOX/TPR REPEAT PROTEIN POF3"/>
    <property type="match status" value="1"/>
</dbReference>
<reference evidence="2 3" key="1">
    <citation type="submission" date="2011-02" db="EMBL/GenBank/DDBJ databases">
        <title>The Genome Sequence of Sphaeroforma arctica JP610.</title>
        <authorList>
            <consortium name="The Broad Institute Genome Sequencing Platform"/>
            <person name="Russ C."/>
            <person name="Cuomo C."/>
            <person name="Young S.K."/>
            <person name="Zeng Q."/>
            <person name="Gargeya S."/>
            <person name="Alvarado L."/>
            <person name="Berlin A."/>
            <person name="Chapman S.B."/>
            <person name="Chen Z."/>
            <person name="Freedman E."/>
            <person name="Gellesch M."/>
            <person name="Goldberg J."/>
            <person name="Griggs A."/>
            <person name="Gujja S."/>
            <person name="Heilman E."/>
            <person name="Heiman D."/>
            <person name="Howarth C."/>
            <person name="Mehta T."/>
            <person name="Neiman D."/>
            <person name="Pearson M."/>
            <person name="Roberts A."/>
            <person name="Saif S."/>
            <person name="Shea T."/>
            <person name="Shenoy N."/>
            <person name="Sisk P."/>
            <person name="Stolte C."/>
            <person name="Sykes S."/>
            <person name="White J."/>
            <person name="Yandava C."/>
            <person name="Burger G."/>
            <person name="Gray M.W."/>
            <person name="Holland P.W.H."/>
            <person name="King N."/>
            <person name="Lang F.B.F."/>
            <person name="Roger A.J."/>
            <person name="Ruiz-Trillo I."/>
            <person name="Haas B."/>
            <person name="Nusbaum C."/>
            <person name="Birren B."/>
        </authorList>
    </citation>
    <scope>NUCLEOTIDE SEQUENCE [LARGE SCALE GENOMIC DNA]</scope>
    <source>
        <strain evidence="2 3">JP610</strain>
    </source>
</reference>
<dbReference type="Gene3D" id="3.30.710.10">
    <property type="entry name" value="Potassium Channel Kv1.1, Chain A"/>
    <property type="match status" value="1"/>
</dbReference>